<feature type="region of interest" description="Disordered" evidence="1">
    <location>
        <begin position="437"/>
        <end position="460"/>
    </location>
</feature>
<accession>A0AAW0UCD1</accession>
<feature type="compositionally biased region" description="Polar residues" evidence="1">
    <location>
        <begin position="473"/>
        <end position="484"/>
    </location>
</feature>
<feature type="transmembrane region" description="Helical" evidence="2">
    <location>
        <begin position="270"/>
        <end position="294"/>
    </location>
</feature>
<keyword evidence="2" id="KW-0812">Transmembrane</keyword>
<evidence type="ECO:0000313" key="4">
    <source>
        <dbReference type="Proteomes" id="UP001487740"/>
    </source>
</evidence>
<keyword evidence="2" id="KW-0472">Membrane</keyword>
<name>A0AAW0UCD1_SCYPA</name>
<feature type="region of interest" description="Disordered" evidence="1">
    <location>
        <begin position="214"/>
        <end position="245"/>
    </location>
</feature>
<sequence length="484" mass="50497">MSAAAPRSCLKPPPRNPWVAEDGGESSTSSSQHQQQQQQQQQQTNHQQQNNQQQQQQQQVALSEAQRPHEALAHQYATPYQPGATHPAVRPALSAAPGHSSAHSVSGHPVVSVARAGHSVHGVVHSHTAHSLHAHAHARPLPNAAHSVHSVPGSLQQPWVDPQLLWSTPALPGVGGVPGGVFTVGGGGTEGSCPVLPPGMYGQTHALHAMHHLPPQGGGSSGQTSTTGGGWSHPPPGTAHQNSGLSGWGVGVRATGGVVEGSRCEMCHYYCFRAAQAVFVAGIVTGFSLLVAGGVFHRQHVEHLQVLVYIGAMVSLVCVVLLVIFCAMNKDHRTRRGGALRFSGPQVVVGDPEAVPLRAIDAANPVVVPSEASHGARTAESGSSMDMLHQSNHSSCLVGPPTSHACLAAQGTQPLCYAGAPAHPAAPGMVGVAAANHAPQNSSEAAHHVQQGRQRVEEDFEASQRYNRIWKQPNKSSSEAASKL</sequence>
<organism evidence="3 4">
    <name type="scientific">Scylla paramamosain</name>
    <name type="common">Mud crab</name>
    <dbReference type="NCBI Taxonomy" id="85552"/>
    <lineage>
        <taxon>Eukaryota</taxon>
        <taxon>Metazoa</taxon>
        <taxon>Ecdysozoa</taxon>
        <taxon>Arthropoda</taxon>
        <taxon>Crustacea</taxon>
        <taxon>Multicrustacea</taxon>
        <taxon>Malacostraca</taxon>
        <taxon>Eumalacostraca</taxon>
        <taxon>Eucarida</taxon>
        <taxon>Decapoda</taxon>
        <taxon>Pleocyemata</taxon>
        <taxon>Brachyura</taxon>
        <taxon>Eubrachyura</taxon>
        <taxon>Portunoidea</taxon>
        <taxon>Portunidae</taxon>
        <taxon>Portuninae</taxon>
        <taxon>Scylla</taxon>
    </lineage>
</organism>
<protein>
    <submittedName>
        <fullName evidence="3">Uncharacterized protein</fullName>
    </submittedName>
</protein>
<feature type="region of interest" description="Disordered" evidence="1">
    <location>
        <begin position="1"/>
        <end position="68"/>
    </location>
</feature>
<gene>
    <name evidence="3" type="ORF">O3P69_005179</name>
</gene>
<dbReference type="Proteomes" id="UP001487740">
    <property type="component" value="Unassembled WGS sequence"/>
</dbReference>
<dbReference type="AlphaFoldDB" id="A0AAW0UCD1"/>
<feature type="transmembrane region" description="Helical" evidence="2">
    <location>
        <begin position="306"/>
        <end position="327"/>
    </location>
</feature>
<keyword evidence="4" id="KW-1185">Reference proteome</keyword>
<evidence type="ECO:0000256" key="1">
    <source>
        <dbReference type="SAM" id="MobiDB-lite"/>
    </source>
</evidence>
<feature type="compositionally biased region" description="Gly residues" evidence="1">
    <location>
        <begin position="216"/>
        <end position="231"/>
    </location>
</feature>
<feature type="compositionally biased region" description="Low complexity" evidence="1">
    <location>
        <begin position="26"/>
        <end position="59"/>
    </location>
</feature>
<evidence type="ECO:0000256" key="2">
    <source>
        <dbReference type="SAM" id="Phobius"/>
    </source>
</evidence>
<evidence type="ECO:0000313" key="3">
    <source>
        <dbReference type="EMBL" id="KAK8396998.1"/>
    </source>
</evidence>
<dbReference type="EMBL" id="JARAKH010000015">
    <property type="protein sequence ID" value="KAK8396998.1"/>
    <property type="molecule type" value="Genomic_DNA"/>
</dbReference>
<comment type="caution">
    <text evidence="3">The sequence shown here is derived from an EMBL/GenBank/DDBJ whole genome shotgun (WGS) entry which is preliminary data.</text>
</comment>
<feature type="region of interest" description="Disordered" evidence="1">
    <location>
        <begin position="465"/>
        <end position="484"/>
    </location>
</feature>
<proteinExistence type="predicted"/>
<feature type="region of interest" description="Disordered" evidence="1">
    <location>
        <begin position="80"/>
        <end position="107"/>
    </location>
</feature>
<keyword evidence="2" id="KW-1133">Transmembrane helix</keyword>
<reference evidence="3 4" key="1">
    <citation type="submission" date="2023-03" db="EMBL/GenBank/DDBJ databases">
        <title>High-quality genome of Scylla paramamosain provides insights in environmental adaptation.</title>
        <authorList>
            <person name="Zhang L."/>
        </authorList>
    </citation>
    <scope>NUCLEOTIDE SEQUENCE [LARGE SCALE GENOMIC DNA]</scope>
    <source>
        <strain evidence="3">LZ_2023a</strain>
        <tissue evidence="3">Muscle</tissue>
    </source>
</reference>
<dbReference type="EMBL" id="JARAKH010000015">
    <property type="protein sequence ID" value="KAK8396997.1"/>
    <property type="molecule type" value="Genomic_DNA"/>
</dbReference>